<dbReference type="RefSeq" id="WP_302243660.1">
    <property type="nucleotide sequence ID" value="NZ_JAULJQ010000002.1"/>
</dbReference>
<proteinExistence type="inferred from homology"/>
<dbReference type="EC" id="2.3.1.-" evidence="2"/>
<gene>
    <name evidence="2" type="ORF">Q2362_02120</name>
</gene>
<comment type="similarity">
    <text evidence="1">Belongs to the transferase hexapeptide repeat family.</text>
</comment>
<evidence type="ECO:0000256" key="1">
    <source>
        <dbReference type="ARBA" id="ARBA00007274"/>
    </source>
</evidence>
<comment type="caution">
    <text evidence="2">The sequence shown here is derived from an EMBL/GenBank/DDBJ whole genome shotgun (WGS) entry which is preliminary data.</text>
</comment>
<keyword evidence="2" id="KW-0012">Acyltransferase</keyword>
<dbReference type="InterPro" id="IPR050179">
    <property type="entry name" value="Trans_hexapeptide_repeat"/>
</dbReference>
<evidence type="ECO:0000313" key="2">
    <source>
        <dbReference type="EMBL" id="MDO2408895.1"/>
    </source>
</evidence>
<dbReference type="PANTHER" id="PTHR43300">
    <property type="entry name" value="ACETYLTRANSFERASE"/>
    <property type="match status" value="1"/>
</dbReference>
<protein>
    <submittedName>
        <fullName evidence="2">CatB-related O-acetyltransferase</fullName>
        <ecNumber evidence="2">2.3.1.-</ecNumber>
    </submittedName>
</protein>
<sequence>MTEILRQNGLNIHGSCSIDNFYFEKPFDLWGGSELMGVIGGGYTSINGKSRLEKVKIGRYCCVAHNVMLGVASHDKNSVMMAYLENFDGFSQKGLDESLKSPWRKPDITTQTTNIGHGVWIGAGVCALSSKELFIGNGAIIGSCAVVTKDIPAYAIAVGNPARVIKMRFKDEICADLDASKWWEYDWMEAAKAKRELASIAPLNYAKAFCAWWSDGGKELLAPFKLDGKISLITKENGEMVLKKTTNSFDELGFD</sequence>
<evidence type="ECO:0000313" key="3">
    <source>
        <dbReference type="Proteomes" id="UP001171111"/>
    </source>
</evidence>
<reference evidence="2 3" key="1">
    <citation type="submission" date="2023-06" db="EMBL/GenBank/DDBJ databases">
        <title>Campylobacter magnum sp. nov., isolated from cecal contents of domestic pigs (Sus scrofa domesticus).</title>
        <authorList>
            <person name="Papic B."/>
            <person name="Gruntar I."/>
        </authorList>
    </citation>
    <scope>NUCLEOTIDE SEQUENCE [LARGE SCALE GENOMIC DNA]</scope>
    <source>
        <strain evidence="3">34484-21</strain>
    </source>
</reference>
<organism evidence="2 3">
    <name type="scientific">Campylobacter magnus</name>
    <dbReference type="NCBI Taxonomy" id="3026462"/>
    <lineage>
        <taxon>Bacteria</taxon>
        <taxon>Pseudomonadati</taxon>
        <taxon>Campylobacterota</taxon>
        <taxon>Epsilonproteobacteria</taxon>
        <taxon>Campylobacterales</taxon>
        <taxon>Campylobacteraceae</taxon>
        <taxon>Campylobacter</taxon>
    </lineage>
</organism>
<dbReference type="GO" id="GO:0016746">
    <property type="term" value="F:acyltransferase activity"/>
    <property type="evidence" value="ECO:0007669"/>
    <property type="project" value="UniProtKB-KW"/>
</dbReference>
<dbReference type="SUPFAM" id="SSF51161">
    <property type="entry name" value="Trimeric LpxA-like enzymes"/>
    <property type="match status" value="1"/>
</dbReference>
<dbReference type="EMBL" id="JAULJQ010000002">
    <property type="protein sequence ID" value="MDO2408895.1"/>
    <property type="molecule type" value="Genomic_DNA"/>
</dbReference>
<dbReference type="Proteomes" id="UP001171111">
    <property type="component" value="Unassembled WGS sequence"/>
</dbReference>
<keyword evidence="3" id="KW-1185">Reference proteome</keyword>
<dbReference type="CDD" id="cd03349">
    <property type="entry name" value="LbH_XAT"/>
    <property type="match status" value="1"/>
</dbReference>
<name>A0ABT8T6P2_9BACT</name>
<accession>A0ABT8T6P2</accession>
<dbReference type="InterPro" id="IPR011004">
    <property type="entry name" value="Trimer_LpxA-like_sf"/>
</dbReference>
<dbReference type="Gene3D" id="2.160.10.10">
    <property type="entry name" value="Hexapeptide repeat proteins"/>
    <property type="match status" value="1"/>
</dbReference>
<dbReference type="PANTHER" id="PTHR43300:SF11">
    <property type="entry name" value="ACETYLTRANSFERASE RV3034C-RELATED"/>
    <property type="match status" value="1"/>
</dbReference>
<keyword evidence="2" id="KW-0808">Transferase</keyword>